<dbReference type="Proteomes" id="UP001155587">
    <property type="component" value="Unassembled WGS sequence"/>
</dbReference>
<evidence type="ECO:0000259" key="1">
    <source>
        <dbReference type="PROSITE" id="PS50011"/>
    </source>
</evidence>
<comment type="caution">
    <text evidence="2">The sequence shown here is derived from an EMBL/GenBank/DDBJ whole genome shotgun (WGS) entry which is preliminary data.</text>
</comment>
<protein>
    <submittedName>
        <fullName evidence="2">Phosphotransferase</fullName>
    </submittedName>
</protein>
<dbReference type="GO" id="GO:0007165">
    <property type="term" value="P:signal transduction"/>
    <property type="evidence" value="ECO:0007669"/>
    <property type="project" value="TreeGrafter"/>
</dbReference>
<dbReference type="Gene3D" id="1.10.510.10">
    <property type="entry name" value="Transferase(Phosphotransferase) domain 1"/>
    <property type="match status" value="1"/>
</dbReference>
<sequence length="263" mass="29947">MALLSLNDANLKALISSLADEFNGDPKWLSQEVFRWHHKKIGWLKGRCITATNTEQTIYTRLSKEQDLDALCNPKRDAIHNAQNSTQHTSAPKAIYKKEHLHLSFLHWIHGDTLSNEVRQGNVQHPWLQDIEQSLARLHSSGFIHGDIKPNNIIIGRKQAHLIDFSTAMPIGQHFKHLPFAATSPSYSSPQQKTLQGRVCPSDDWYALALTLCASFKSHPYYPRHSTPSSRAIADHSNAFQLPAELPARYHMIIRNKLRAYHQ</sequence>
<reference evidence="2" key="1">
    <citation type="submission" date="2022-02" db="EMBL/GenBank/DDBJ databases">
        <title>Vibrio sp. nov, a new bacterium isolated from seawater.</title>
        <authorList>
            <person name="Yuan Y."/>
        </authorList>
    </citation>
    <scope>NUCLEOTIDE SEQUENCE</scope>
    <source>
        <strain evidence="2">ZSDZ65</strain>
    </source>
</reference>
<gene>
    <name evidence="2" type="ORF">MD535_00945</name>
</gene>
<dbReference type="GO" id="GO:0005524">
    <property type="term" value="F:ATP binding"/>
    <property type="evidence" value="ECO:0007669"/>
    <property type="project" value="InterPro"/>
</dbReference>
<dbReference type="InterPro" id="IPR000719">
    <property type="entry name" value="Prot_kinase_dom"/>
</dbReference>
<dbReference type="InterPro" id="IPR011009">
    <property type="entry name" value="Kinase-like_dom_sf"/>
</dbReference>
<feature type="domain" description="Protein kinase" evidence="1">
    <location>
        <begin position="1"/>
        <end position="263"/>
    </location>
</feature>
<dbReference type="GO" id="GO:0004672">
    <property type="term" value="F:protein kinase activity"/>
    <property type="evidence" value="ECO:0007669"/>
    <property type="project" value="InterPro"/>
</dbReference>
<dbReference type="PANTHER" id="PTHR48011">
    <property type="entry name" value="CCR4-NOT TRANSCRIPTIONAL COMPLEX SUBUNIT CAF120-RELATED"/>
    <property type="match status" value="1"/>
</dbReference>
<dbReference type="RefSeq" id="WP_265673018.1">
    <property type="nucleotide sequence ID" value="NZ_JAKRRY010000001.1"/>
</dbReference>
<dbReference type="EMBL" id="JAKRRY010000001">
    <property type="protein sequence ID" value="MCW8344595.1"/>
    <property type="molecule type" value="Genomic_DNA"/>
</dbReference>
<dbReference type="PROSITE" id="PS00108">
    <property type="entry name" value="PROTEIN_KINASE_ST"/>
    <property type="match status" value="1"/>
</dbReference>
<dbReference type="InterPro" id="IPR008271">
    <property type="entry name" value="Ser/Thr_kinase_AS"/>
</dbReference>
<dbReference type="AlphaFoldDB" id="A0A9X3CLH6"/>
<dbReference type="SUPFAM" id="SSF56112">
    <property type="entry name" value="Protein kinase-like (PK-like)"/>
    <property type="match status" value="1"/>
</dbReference>
<name>A0A9X3CLH6_9VIBR</name>
<dbReference type="InterPro" id="IPR052751">
    <property type="entry name" value="Plant_MAPKKK"/>
</dbReference>
<organism evidence="2 3">
    <name type="scientific">Vibrio qingdaonensis</name>
    <dbReference type="NCBI Taxonomy" id="2829491"/>
    <lineage>
        <taxon>Bacteria</taxon>
        <taxon>Pseudomonadati</taxon>
        <taxon>Pseudomonadota</taxon>
        <taxon>Gammaproteobacteria</taxon>
        <taxon>Vibrionales</taxon>
        <taxon>Vibrionaceae</taxon>
        <taxon>Vibrio</taxon>
    </lineage>
</organism>
<evidence type="ECO:0000313" key="2">
    <source>
        <dbReference type="EMBL" id="MCW8344595.1"/>
    </source>
</evidence>
<proteinExistence type="predicted"/>
<dbReference type="PANTHER" id="PTHR48011:SF4">
    <property type="entry name" value="MITOGEN-ACTIVATED PROTEIN KINASE KINASE KINASE 19"/>
    <property type="match status" value="1"/>
</dbReference>
<accession>A0A9X3CLH6</accession>
<evidence type="ECO:0000313" key="3">
    <source>
        <dbReference type="Proteomes" id="UP001155587"/>
    </source>
</evidence>
<dbReference type="PROSITE" id="PS50011">
    <property type="entry name" value="PROTEIN_KINASE_DOM"/>
    <property type="match status" value="1"/>
</dbReference>
<dbReference type="Pfam" id="PF00069">
    <property type="entry name" value="Pkinase"/>
    <property type="match status" value="1"/>
</dbReference>
<keyword evidence="3" id="KW-1185">Reference proteome</keyword>